<sequence>MKVWLIAVMLSVLPLVSYAGEVSLRLNNGEYEIPAIANLPDSEQAVPAVVLLHGTASHKNEVGNLYVRLAAALADVGIGSIRIDFAGTGDSEVSYRHYTLESAVRDATVALNYMQAQPRVNAEKLGVVGFSQGGLIAQLLIAQSPVFDSFVAWSSVASDGVSAFRPMFDSMYQKAKQQGYVTQEYTWRAPLDISLEWFEQVKANKSLTNMATYNGALLAIAGSADKVVPAENALRLIEATSAYPAQAVIIKDASHIFNVLNEQAGEDEQLLRLTVRWFAQTLQ</sequence>
<dbReference type="EMBL" id="PVNP01000053">
    <property type="protein sequence ID" value="PRO74289.1"/>
    <property type="molecule type" value="Genomic_DNA"/>
</dbReference>
<dbReference type="InterPro" id="IPR053145">
    <property type="entry name" value="AB_hydrolase_Est10"/>
</dbReference>
<dbReference type="GO" id="GO:0052689">
    <property type="term" value="F:carboxylic ester hydrolase activity"/>
    <property type="evidence" value="ECO:0007669"/>
    <property type="project" value="TreeGrafter"/>
</dbReference>
<comment type="caution">
    <text evidence="3">The sequence shown here is derived from an EMBL/GenBank/DDBJ whole genome shotgun (WGS) entry which is preliminary data.</text>
</comment>
<dbReference type="Gene3D" id="3.40.50.1820">
    <property type="entry name" value="alpha/beta hydrolase"/>
    <property type="match status" value="1"/>
</dbReference>
<keyword evidence="1" id="KW-0378">Hydrolase</keyword>
<name>A0A2S9VCV1_9ALTE</name>
<evidence type="ECO:0000313" key="3">
    <source>
        <dbReference type="EMBL" id="PRO74289.1"/>
    </source>
</evidence>
<dbReference type="PANTHER" id="PTHR43265">
    <property type="entry name" value="ESTERASE ESTD"/>
    <property type="match status" value="1"/>
</dbReference>
<dbReference type="GO" id="GO:0004252">
    <property type="term" value="F:serine-type endopeptidase activity"/>
    <property type="evidence" value="ECO:0007669"/>
    <property type="project" value="InterPro"/>
</dbReference>
<evidence type="ECO:0000256" key="1">
    <source>
        <dbReference type="ARBA" id="ARBA00022801"/>
    </source>
</evidence>
<dbReference type="PANTHER" id="PTHR43265:SF1">
    <property type="entry name" value="ESTERASE ESTD"/>
    <property type="match status" value="1"/>
</dbReference>
<dbReference type="PROSITE" id="PS00708">
    <property type="entry name" value="PRO_ENDOPEP_SER"/>
    <property type="match status" value="1"/>
</dbReference>
<dbReference type="OrthoDB" id="9789573at2"/>
<dbReference type="GO" id="GO:0006508">
    <property type="term" value="P:proteolysis"/>
    <property type="evidence" value="ECO:0007669"/>
    <property type="project" value="InterPro"/>
</dbReference>
<dbReference type="RefSeq" id="WP_105933994.1">
    <property type="nucleotide sequence ID" value="NZ_PVNP01000053.1"/>
</dbReference>
<dbReference type="Pfam" id="PF00326">
    <property type="entry name" value="Peptidase_S9"/>
    <property type="match status" value="1"/>
</dbReference>
<feature type="domain" description="Peptidase S9 prolyl oligopeptidase catalytic" evidence="2">
    <location>
        <begin position="72"/>
        <end position="279"/>
    </location>
</feature>
<dbReference type="InterPro" id="IPR029058">
    <property type="entry name" value="AB_hydrolase_fold"/>
</dbReference>
<proteinExistence type="predicted"/>
<evidence type="ECO:0000259" key="2">
    <source>
        <dbReference type="Pfam" id="PF00326"/>
    </source>
</evidence>
<accession>A0A2S9VCV1</accession>
<dbReference type="InterPro" id="IPR002471">
    <property type="entry name" value="Pept_S9_AS"/>
</dbReference>
<gene>
    <name evidence="3" type="ORF">C6Y40_07095</name>
</gene>
<dbReference type="InterPro" id="IPR001375">
    <property type="entry name" value="Peptidase_S9_cat"/>
</dbReference>
<protein>
    <recommendedName>
        <fullName evidence="2">Peptidase S9 prolyl oligopeptidase catalytic domain-containing protein</fullName>
    </recommendedName>
</protein>
<keyword evidence="4" id="KW-1185">Reference proteome</keyword>
<reference evidence="4" key="1">
    <citation type="journal article" date="2020" name="Int. J. Syst. Evol. Microbiol.">
        <title>Alteromonas alba sp. nov., a marine bacterium isolated from the seawater of the West Pacific Ocean.</title>
        <authorList>
            <person name="Sun C."/>
            <person name="Wu Y.-H."/>
            <person name="Xamxidin M."/>
            <person name="Cheng H."/>
            <person name="Xu X.-W."/>
        </authorList>
    </citation>
    <scope>NUCLEOTIDE SEQUENCE [LARGE SCALE GENOMIC DNA]</scope>
    <source>
        <strain evidence="4">190</strain>
    </source>
</reference>
<dbReference type="AlphaFoldDB" id="A0A2S9VCV1"/>
<dbReference type="Proteomes" id="UP000238949">
    <property type="component" value="Unassembled WGS sequence"/>
</dbReference>
<dbReference type="SUPFAM" id="SSF53474">
    <property type="entry name" value="alpha/beta-Hydrolases"/>
    <property type="match status" value="1"/>
</dbReference>
<organism evidence="3 4">
    <name type="scientific">Alteromonas alba</name>
    <dbReference type="NCBI Taxonomy" id="2079529"/>
    <lineage>
        <taxon>Bacteria</taxon>
        <taxon>Pseudomonadati</taxon>
        <taxon>Pseudomonadota</taxon>
        <taxon>Gammaproteobacteria</taxon>
        <taxon>Alteromonadales</taxon>
        <taxon>Alteromonadaceae</taxon>
        <taxon>Alteromonas/Salinimonas group</taxon>
        <taxon>Alteromonas</taxon>
    </lineage>
</organism>
<evidence type="ECO:0000313" key="4">
    <source>
        <dbReference type="Proteomes" id="UP000238949"/>
    </source>
</evidence>